<dbReference type="EMBL" id="QGKY02001015">
    <property type="protein sequence ID" value="KAF2573693.1"/>
    <property type="molecule type" value="Genomic_DNA"/>
</dbReference>
<feature type="region of interest" description="Disordered" evidence="1">
    <location>
        <begin position="306"/>
        <end position="359"/>
    </location>
</feature>
<reference evidence="2" key="1">
    <citation type="submission" date="2019-12" db="EMBL/GenBank/DDBJ databases">
        <title>Genome sequencing and annotation of Brassica cretica.</title>
        <authorList>
            <person name="Studholme D.J."/>
            <person name="Sarris P.F."/>
        </authorList>
    </citation>
    <scope>NUCLEOTIDE SEQUENCE</scope>
    <source>
        <strain evidence="2">PFS-102/07</strain>
        <tissue evidence="2">Leaf</tissue>
    </source>
</reference>
<feature type="compositionally biased region" description="Polar residues" evidence="1">
    <location>
        <begin position="1"/>
        <end position="27"/>
    </location>
</feature>
<feature type="compositionally biased region" description="Basic and acidic residues" evidence="1">
    <location>
        <begin position="121"/>
        <end position="148"/>
    </location>
</feature>
<name>A0A8S9IWB9_BRACR</name>
<dbReference type="AlphaFoldDB" id="A0A8S9IWB9"/>
<feature type="compositionally biased region" description="Polar residues" evidence="1">
    <location>
        <begin position="170"/>
        <end position="188"/>
    </location>
</feature>
<protein>
    <submittedName>
        <fullName evidence="2">Uncharacterized protein</fullName>
    </submittedName>
</protein>
<proteinExistence type="predicted"/>
<feature type="compositionally biased region" description="Polar residues" evidence="1">
    <location>
        <begin position="72"/>
        <end position="83"/>
    </location>
</feature>
<feature type="compositionally biased region" description="Basic and acidic residues" evidence="1">
    <location>
        <begin position="212"/>
        <end position="221"/>
    </location>
</feature>
<sequence length="450" mass="50700">MDPNQTIGTMPSGDPTGSYSRTETLPRSSAHDRSSPPDRTSVPERTSIPDRTGARVWNRPGERQATDDLIRPQSSRPISPTLLAQTQEEVTELRGMVSSLIDEARNQKAAYRAIANRLDQAEHELAEHQANARERNQPTPDPLRETLKPHNAGAFGTPEILSARSGRYTGDNSQRPPQQNMPQQSLSYSGLDEIDTGLQAQRSTLIQSQNKYMERTGEPRNRIPPLGNLTSENQTPSAPRTAQKTRFSDPIRQARGYDPRKPIDMDPQREDLEIPGETGTFQNYLERNDAELKRIHAIECRAALRSQNENKRTSKDTEEEEEGPATQKSNRKTKGSSNKRSRETEPESPTSPPPVPKKIVDMISWGSENHTPDRIEKHTEGKVCIDITVAVRTLENLNEATHPPIITRYNTNAGSPFRKIPNFKRKQKMARIRELLERPIAPRIQKKDST</sequence>
<evidence type="ECO:0000313" key="2">
    <source>
        <dbReference type="EMBL" id="KAF2573693.1"/>
    </source>
</evidence>
<organism evidence="2">
    <name type="scientific">Brassica cretica</name>
    <name type="common">Mustard</name>
    <dbReference type="NCBI Taxonomy" id="69181"/>
    <lineage>
        <taxon>Eukaryota</taxon>
        <taxon>Viridiplantae</taxon>
        <taxon>Streptophyta</taxon>
        <taxon>Embryophyta</taxon>
        <taxon>Tracheophyta</taxon>
        <taxon>Spermatophyta</taxon>
        <taxon>Magnoliopsida</taxon>
        <taxon>eudicotyledons</taxon>
        <taxon>Gunneridae</taxon>
        <taxon>Pentapetalae</taxon>
        <taxon>rosids</taxon>
        <taxon>malvids</taxon>
        <taxon>Brassicales</taxon>
        <taxon>Brassicaceae</taxon>
        <taxon>Brassiceae</taxon>
        <taxon>Brassica</taxon>
    </lineage>
</organism>
<feature type="region of interest" description="Disordered" evidence="1">
    <location>
        <begin position="1"/>
        <end position="83"/>
    </location>
</feature>
<feature type="compositionally biased region" description="Basic and acidic residues" evidence="1">
    <location>
        <begin position="60"/>
        <end position="70"/>
    </location>
</feature>
<feature type="compositionally biased region" description="Basic residues" evidence="1">
    <location>
        <begin position="329"/>
        <end position="339"/>
    </location>
</feature>
<feature type="compositionally biased region" description="Polar residues" evidence="1">
    <location>
        <begin position="198"/>
        <end position="211"/>
    </location>
</feature>
<feature type="region of interest" description="Disordered" evidence="1">
    <location>
        <begin position="121"/>
        <end position="281"/>
    </location>
</feature>
<gene>
    <name evidence="2" type="ORF">F2Q70_00004789</name>
</gene>
<accession>A0A8S9IWB9</accession>
<comment type="caution">
    <text evidence="2">The sequence shown here is derived from an EMBL/GenBank/DDBJ whole genome shotgun (WGS) entry which is preliminary data.</text>
</comment>
<feature type="compositionally biased region" description="Polar residues" evidence="1">
    <location>
        <begin position="228"/>
        <end position="245"/>
    </location>
</feature>
<feature type="compositionally biased region" description="Basic and acidic residues" evidence="1">
    <location>
        <begin position="255"/>
        <end position="272"/>
    </location>
</feature>
<evidence type="ECO:0000256" key="1">
    <source>
        <dbReference type="SAM" id="MobiDB-lite"/>
    </source>
</evidence>